<keyword evidence="5" id="KW-0349">Heme</keyword>
<dbReference type="Proteomes" id="UP001372834">
    <property type="component" value="Unassembled WGS sequence"/>
</dbReference>
<evidence type="ECO:0000256" key="6">
    <source>
        <dbReference type="ARBA" id="ARBA00022723"/>
    </source>
</evidence>
<protein>
    <recommendedName>
        <fullName evidence="12">Cytochrome P450</fullName>
    </recommendedName>
</protein>
<keyword evidence="9" id="KW-0503">Monooxygenase</keyword>
<dbReference type="PRINTS" id="PR00465">
    <property type="entry name" value="EP450IV"/>
</dbReference>
<proteinExistence type="inferred from homology"/>
<reference evidence="10 11" key="1">
    <citation type="submission" date="2023-10" db="EMBL/GenBank/DDBJ databases">
        <title>Genomes of two closely related lineages of the louse Polyplax serrata with different host specificities.</title>
        <authorList>
            <person name="Martinu J."/>
            <person name="Tarabai H."/>
            <person name="Stefka J."/>
            <person name="Hypsa V."/>
        </authorList>
    </citation>
    <scope>NUCLEOTIDE SEQUENCE [LARGE SCALE GENOMIC DNA]</scope>
    <source>
        <strain evidence="10">HR10_N</strain>
    </source>
</reference>
<evidence type="ECO:0000256" key="1">
    <source>
        <dbReference type="ARBA" id="ARBA00003690"/>
    </source>
</evidence>
<evidence type="ECO:0000256" key="5">
    <source>
        <dbReference type="ARBA" id="ARBA00022617"/>
    </source>
</evidence>
<dbReference type="InterPro" id="IPR001128">
    <property type="entry name" value="Cyt_P450"/>
</dbReference>
<comment type="similarity">
    <text evidence="4">Belongs to the cytochrome P450 family.</text>
</comment>
<dbReference type="GO" id="GO:0016705">
    <property type="term" value="F:oxidoreductase activity, acting on paired donors, with incorporation or reduction of molecular oxygen"/>
    <property type="evidence" value="ECO:0007669"/>
    <property type="project" value="InterPro"/>
</dbReference>
<evidence type="ECO:0000256" key="9">
    <source>
        <dbReference type="ARBA" id="ARBA00023033"/>
    </source>
</evidence>
<dbReference type="GO" id="GO:0020037">
    <property type="term" value="F:heme binding"/>
    <property type="evidence" value="ECO:0007669"/>
    <property type="project" value="InterPro"/>
</dbReference>
<evidence type="ECO:0000256" key="2">
    <source>
        <dbReference type="ARBA" id="ARBA00004174"/>
    </source>
</evidence>
<dbReference type="SUPFAM" id="SSF48264">
    <property type="entry name" value="Cytochrome P450"/>
    <property type="match status" value="1"/>
</dbReference>
<dbReference type="Pfam" id="PF00067">
    <property type="entry name" value="p450"/>
    <property type="match status" value="1"/>
</dbReference>
<keyword evidence="6" id="KW-0479">Metal-binding</keyword>
<organism evidence="10 11">
    <name type="scientific">Polyplax serrata</name>
    <name type="common">Common mouse louse</name>
    <dbReference type="NCBI Taxonomy" id="468196"/>
    <lineage>
        <taxon>Eukaryota</taxon>
        <taxon>Metazoa</taxon>
        <taxon>Ecdysozoa</taxon>
        <taxon>Arthropoda</taxon>
        <taxon>Hexapoda</taxon>
        <taxon>Insecta</taxon>
        <taxon>Pterygota</taxon>
        <taxon>Neoptera</taxon>
        <taxon>Paraneoptera</taxon>
        <taxon>Psocodea</taxon>
        <taxon>Troctomorpha</taxon>
        <taxon>Phthiraptera</taxon>
        <taxon>Anoplura</taxon>
        <taxon>Polyplacidae</taxon>
        <taxon>Polyplax</taxon>
    </lineage>
</organism>
<dbReference type="InterPro" id="IPR050705">
    <property type="entry name" value="Cytochrome_P450_3A"/>
</dbReference>
<dbReference type="GO" id="GO:0005506">
    <property type="term" value="F:iron ion binding"/>
    <property type="evidence" value="ECO:0007669"/>
    <property type="project" value="InterPro"/>
</dbReference>
<dbReference type="AlphaFoldDB" id="A0AAN8S904"/>
<keyword evidence="7" id="KW-0560">Oxidoreductase</keyword>
<dbReference type="InterPro" id="IPR002403">
    <property type="entry name" value="Cyt_P450_E_grp-IV"/>
</dbReference>
<evidence type="ECO:0008006" key="12">
    <source>
        <dbReference type="Google" id="ProtNLM"/>
    </source>
</evidence>
<evidence type="ECO:0000313" key="10">
    <source>
        <dbReference type="EMBL" id="KAK6625974.1"/>
    </source>
</evidence>
<name>A0AAN8S904_POLSC</name>
<dbReference type="PANTHER" id="PTHR24302">
    <property type="entry name" value="CYTOCHROME P450 FAMILY 3"/>
    <property type="match status" value="1"/>
</dbReference>
<dbReference type="EMBL" id="JAWJWE010000037">
    <property type="protein sequence ID" value="KAK6625974.1"/>
    <property type="molecule type" value="Genomic_DNA"/>
</dbReference>
<evidence type="ECO:0000256" key="3">
    <source>
        <dbReference type="ARBA" id="ARBA00004406"/>
    </source>
</evidence>
<evidence type="ECO:0000313" key="11">
    <source>
        <dbReference type="Proteomes" id="UP001372834"/>
    </source>
</evidence>
<sequence>MSVSYELIGASIFTVFCVLLAKVYSLVNRAYTYWDRKNVNGPRPVYVVGTWEGFAHKFLGNEDCGNRVKYGKVYGTYDGLTPNLLVTDPEIIKQVLDSSSESFQDVRFLSENSVVLKDSLKSLCGGDKSQVQMLINSLLNPTKFEKLVPKLNLSVEALIQIMAKERQEDGRLNVTSSVADFINDVIALTIFGIELNADVHFKEEFDRSCRKIFKVKDPQSVMSLLPFLYGNFFKENWICPDKTLQYFVNLILNEISRATQQEETTEEKECNLIELMVEAAKEEKKLVKTDSVKEETETDLVLKDSIIISKSIATLLTLLNMTKTTVLLGLHALANNEAVQEKLYQEVEKSQSEKVSYENIQNMKYLDQVVKEILRMYPFEFRVEKVASKNIKIGDVELEKDVRVSIPLYALHRSEDFYTEPDTFDPERFSPNTPHGHGTFSYLPFGQAGINGSDFSIQIGILVSKITLCKLVNAFKFSGAQERGLHGLFKKGFTRTPQPQDIDIVVQNRT</sequence>
<dbReference type="PANTHER" id="PTHR24302:SF15">
    <property type="entry name" value="FATTY-ACID PEROXYGENASE"/>
    <property type="match status" value="1"/>
</dbReference>
<dbReference type="GO" id="GO:0008395">
    <property type="term" value="F:steroid hydroxylase activity"/>
    <property type="evidence" value="ECO:0007669"/>
    <property type="project" value="TreeGrafter"/>
</dbReference>
<comment type="function">
    <text evidence="1">May be involved in the metabolism of insect hormones and in the breakdown of synthetic insecticides.</text>
</comment>
<accession>A0AAN8S904</accession>
<dbReference type="Gene3D" id="1.10.630.10">
    <property type="entry name" value="Cytochrome P450"/>
    <property type="match status" value="1"/>
</dbReference>
<dbReference type="InterPro" id="IPR036396">
    <property type="entry name" value="Cyt_P450_sf"/>
</dbReference>
<comment type="subcellular location">
    <subcellularLocation>
        <location evidence="3">Endoplasmic reticulum membrane</location>
        <topology evidence="3">Peripheral membrane protein</topology>
    </subcellularLocation>
    <subcellularLocation>
        <location evidence="2">Microsome membrane</location>
        <topology evidence="2">Peripheral membrane protein</topology>
    </subcellularLocation>
</comment>
<evidence type="ECO:0000256" key="4">
    <source>
        <dbReference type="ARBA" id="ARBA00010617"/>
    </source>
</evidence>
<gene>
    <name evidence="10" type="ORF">RUM43_006273</name>
</gene>
<comment type="caution">
    <text evidence="10">The sequence shown here is derived from an EMBL/GenBank/DDBJ whole genome shotgun (WGS) entry which is preliminary data.</text>
</comment>
<evidence type="ECO:0000256" key="7">
    <source>
        <dbReference type="ARBA" id="ARBA00023002"/>
    </source>
</evidence>
<keyword evidence="8" id="KW-0408">Iron</keyword>
<evidence type="ECO:0000256" key="8">
    <source>
        <dbReference type="ARBA" id="ARBA00023004"/>
    </source>
</evidence>
<dbReference type="GO" id="GO:0005789">
    <property type="term" value="C:endoplasmic reticulum membrane"/>
    <property type="evidence" value="ECO:0007669"/>
    <property type="project" value="UniProtKB-SubCell"/>
</dbReference>